<dbReference type="Gene3D" id="3.40.33.10">
    <property type="entry name" value="CAP"/>
    <property type="match status" value="1"/>
</dbReference>
<reference evidence="3 4" key="2">
    <citation type="journal article" date="2012" name="Stand. Genomic Sci.">
        <title>Complete Genome Sequence of Clostridium clariflavum DSM 19732.</title>
        <authorList>
            <person name="Izquierdo J.A."/>
            <person name="Goodwin L."/>
            <person name="Davenport K.W."/>
            <person name="Teshima H."/>
            <person name="Bruce D."/>
            <person name="Detter C."/>
            <person name="Tapia R."/>
            <person name="Han S."/>
            <person name="Land M."/>
            <person name="Hauser L."/>
            <person name="Jeffries C.D."/>
            <person name="Han J."/>
            <person name="Pitluck S."/>
            <person name="Nolan M."/>
            <person name="Chen A."/>
            <person name="Huntemann M."/>
            <person name="Mavromatis K."/>
            <person name="Mikhailova N."/>
            <person name="Liolios K."/>
            <person name="Woyke T."/>
            <person name="Lynd L.R."/>
        </authorList>
    </citation>
    <scope>NUCLEOTIDE SEQUENCE [LARGE SCALE GENOMIC DNA]</scope>
    <source>
        <strain evidence="4">DSM 19732 / NBRC 101661 / EBR45</strain>
    </source>
</reference>
<dbReference type="PANTHER" id="PTHR31157:SF1">
    <property type="entry name" value="SCP DOMAIN-CONTAINING PROTEIN"/>
    <property type="match status" value="1"/>
</dbReference>
<dbReference type="CDD" id="cd05379">
    <property type="entry name" value="CAP_bacterial"/>
    <property type="match status" value="1"/>
</dbReference>
<dbReference type="InterPro" id="IPR003646">
    <property type="entry name" value="SH3-like_bac-type"/>
</dbReference>
<dbReference type="AlphaFoldDB" id="G8LTT9"/>
<dbReference type="NCBIfam" id="TIGR02909">
    <property type="entry name" value="spore_YkwD"/>
    <property type="match status" value="1"/>
</dbReference>
<dbReference type="PANTHER" id="PTHR31157">
    <property type="entry name" value="SCP DOMAIN-CONTAINING PROTEIN"/>
    <property type="match status" value="1"/>
</dbReference>
<proteinExistence type="predicted"/>
<dbReference type="STRING" id="720554.Clocl_0574"/>
<dbReference type="InterPro" id="IPR014258">
    <property type="entry name" value="CAP_domain_YkwD-like"/>
</dbReference>
<feature type="domain" description="SH3b" evidence="2">
    <location>
        <begin position="40"/>
        <end position="104"/>
    </location>
</feature>
<feature type="compositionally biased region" description="Low complexity" evidence="1">
    <location>
        <begin position="106"/>
        <end position="130"/>
    </location>
</feature>
<dbReference type="SMART" id="SM00287">
    <property type="entry name" value="SH3b"/>
    <property type="match status" value="1"/>
</dbReference>
<feature type="compositionally biased region" description="Polar residues" evidence="1">
    <location>
        <begin position="138"/>
        <end position="148"/>
    </location>
</feature>
<dbReference type="Pfam" id="PF00188">
    <property type="entry name" value="CAP"/>
    <property type="match status" value="1"/>
</dbReference>
<accession>G8LTT9</accession>
<dbReference type="eggNOG" id="COG2340">
    <property type="taxonomic scope" value="Bacteria"/>
</dbReference>
<dbReference type="HOGENOM" id="CLU_048111_0_1_9"/>
<dbReference type="EMBL" id="CP003065">
    <property type="protein sequence ID" value="AEV67285.1"/>
    <property type="molecule type" value="Genomic_DNA"/>
</dbReference>
<dbReference type="SUPFAM" id="SSF55797">
    <property type="entry name" value="PR-1-like"/>
    <property type="match status" value="1"/>
</dbReference>
<evidence type="ECO:0000313" key="4">
    <source>
        <dbReference type="Proteomes" id="UP000005435"/>
    </source>
</evidence>
<dbReference type="RefSeq" id="WP_014253916.1">
    <property type="nucleotide sequence ID" value="NC_016627.1"/>
</dbReference>
<dbReference type="Gene3D" id="2.30.30.40">
    <property type="entry name" value="SH3 Domains"/>
    <property type="match status" value="1"/>
</dbReference>
<evidence type="ECO:0000313" key="3">
    <source>
        <dbReference type="EMBL" id="AEV67285.1"/>
    </source>
</evidence>
<reference evidence="4" key="1">
    <citation type="submission" date="2011-12" db="EMBL/GenBank/DDBJ databases">
        <title>Complete sequence of Clostridium clariflavum DSM 19732.</title>
        <authorList>
            <consortium name="US DOE Joint Genome Institute"/>
            <person name="Lucas S."/>
            <person name="Han J."/>
            <person name="Lapidus A."/>
            <person name="Cheng J.-F."/>
            <person name="Goodwin L."/>
            <person name="Pitluck S."/>
            <person name="Peters L."/>
            <person name="Teshima H."/>
            <person name="Detter J.C."/>
            <person name="Han C."/>
            <person name="Tapia R."/>
            <person name="Land M."/>
            <person name="Hauser L."/>
            <person name="Kyrpides N."/>
            <person name="Ivanova N."/>
            <person name="Pagani I."/>
            <person name="Kitzmiller T."/>
            <person name="Lynd L."/>
            <person name="Izquierdo J."/>
            <person name="Woyke T."/>
        </authorList>
    </citation>
    <scope>NUCLEOTIDE SEQUENCE [LARGE SCALE GENOMIC DNA]</scope>
    <source>
        <strain evidence="4">DSM 19732 / NBRC 101661 / EBR45</strain>
    </source>
</reference>
<dbReference type="InterPro" id="IPR035940">
    <property type="entry name" value="CAP_sf"/>
</dbReference>
<feature type="region of interest" description="Disordered" evidence="1">
    <location>
        <begin position="106"/>
        <end position="148"/>
    </location>
</feature>
<keyword evidence="4" id="KW-1185">Reference proteome</keyword>
<evidence type="ECO:0000256" key="1">
    <source>
        <dbReference type="SAM" id="MobiDB-lite"/>
    </source>
</evidence>
<dbReference type="PROSITE" id="PS51781">
    <property type="entry name" value="SH3B"/>
    <property type="match status" value="1"/>
</dbReference>
<dbReference type="Proteomes" id="UP000005435">
    <property type="component" value="Chromosome"/>
</dbReference>
<dbReference type="OrthoDB" id="9783944at2"/>
<name>G8LTT9_ACECE</name>
<evidence type="ECO:0000259" key="2">
    <source>
        <dbReference type="PROSITE" id="PS51781"/>
    </source>
</evidence>
<dbReference type="InterPro" id="IPR014044">
    <property type="entry name" value="CAP_dom"/>
</dbReference>
<dbReference type="KEGG" id="ccl:Clocl_0574"/>
<gene>
    <name evidence="3" type="ordered locus">Clocl_0574</name>
</gene>
<protein>
    <submittedName>
        <fullName evidence="3">Uncharacterized protein, YkwD family</fullName>
    </submittedName>
</protein>
<dbReference type="Pfam" id="PF08239">
    <property type="entry name" value="SH3_3"/>
    <property type="match status" value="1"/>
</dbReference>
<organism evidence="3 4">
    <name type="scientific">Acetivibrio clariflavus (strain DSM 19732 / NBRC 101661 / EBR45)</name>
    <name type="common">Clostridium clariflavum</name>
    <dbReference type="NCBI Taxonomy" id="720554"/>
    <lineage>
        <taxon>Bacteria</taxon>
        <taxon>Bacillati</taxon>
        <taxon>Bacillota</taxon>
        <taxon>Clostridia</taxon>
        <taxon>Eubacteriales</taxon>
        <taxon>Oscillospiraceae</taxon>
        <taxon>Acetivibrio</taxon>
    </lineage>
</organism>
<sequence precursor="true">MNRKLTLMIVLAVVFTLILGFTAFETGSISAAPTFEKVNFTSAVVTATHLNVRQGPSTNFPIICVLKKNQWVNVLGKIGDWYAIYEPETRCVGAVSGQYIKPASTNTTQTTTQAKATTPPKNTTGTSKTSAPKVAATPKTSPSVITTPVTGISKDEQTLLDLVNKARADAGVGPLQFDEELMKVARLKAKDMVDNNYFSHQSPTYGSPFDMMRQFGISFKTAGENIAGNRTVEGAFKAWMNSEGHKKNILNAGFNYTGIGIVDSPKYGKILVQQFIGK</sequence>